<dbReference type="Proteomes" id="UP001497623">
    <property type="component" value="Unassembled WGS sequence"/>
</dbReference>
<dbReference type="InterPro" id="IPR007652">
    <property type="entry name" value="A1-4-GlycosylTfrase_dom"/>
</dbReference>
<keyword evidence="4" id="KW-0808">Transferase</keyword>
<dbReference type="PANTHER" id="PTHR12042:SF21">
    <property type="entry name" value="ALPHA1,4-GALACTOSYLTRANSFERASE 1-RELATED"/>
    <property type="match status" value="1"/>
</dbReference>
<reference evidence="8 9" key="1">
    <citation type="submission" date="2024-05" db="EMBL/GenBank/DDBJ databases">
        <authorList>
            <person name="Wallberg A."/>
        </authorList>
    </citation>
    <scope>NUCLEOTIDE SEQUENCE [LARGE SCALE GENOMIC DNA]</scope>
</reference>
<evidence type="ECO:0000313" key="8">
    <source>
        <dbReference type="EMBL" id="CAL4083423.1"/>
    </source>
</evidence>
<name>A0AAV2QFK0_MEGNR</name>
<proteinExistence type="inferred from homology"/>
<evidence type="ECO:0000256" key="3">
    <source>
        <dbReference type="ARBA" id="ARBA00022676"/>
    </source>
</evidence>
<dbReference type="Pfam" id="PF04488">
    <property type="entry name" value="Gly_transf_sug"/>
    <property type="match status" value="1"/>
</dbReference>
<dbReference type="PANTHER" id="PTHR12042">
    <property type="entry name" value="LACTOSYLCERAMIDE 4-ALPHA-GALACTOSYLTRANSFERASE ALPHA- 1,4-GALACTOSYLTRANSFERASE"/>
    <property type="match status" value="1"/>
</dbReference>
<comment type="subcellular location">
    <subcellularLocation>
        <location evidence="1">Golgi apparatus membrane</location>
        <topology evidence="1">Single-pass type II membrane protein</topology>
    </subcellularLocation>
</comment>
<dbReference type="InterPro" id="IPR051981">
    <property type="entry name" value="Glycosyltransf_32"/>
</dbReference>
<dbReference type="EMBL" id="CAXKWB010006581">
    <property type="protein sequence ID" value="CAL4083423.1"/>
    <property type="molecule type" value="Genomic_DNA"/>
</dbReference>
<evidence type="ECO:0000256" key="5">
    <source>
        <dbReference type="ARBA" id="ARBA00023034"/>
    </source>
</evidence>
<dbReference type="GO" id="GO:0000139">
    <property type="term" value="C:Golgi membrane"/>
    <property type="evidence" value="ECO:0007669"/>
    <property type="project" value="UniProtKB-SubCell"/>
</dbReference>
<evidence type="ECO:0000259" key="7">
    <source>
        <dbReference type="Pfam" id="PF04572"/>
    </source>
</evidence>
<dbReference type="Gene3D" id="3.90.550.20">
    <property type="match status" value="1"/>
</dbReference>
<accession>A0AAV2QFK0</accession>
<feature type="domain" description="Alpha 1,4-glycosyltransferase" evidence="7">
    <location>
        <begin position="124"/>
        <end position="257"/>
    </location>
</feature>
<evidence type="ECO:0000256" key="1">
    <source>
        <dbReference type="ARBA" id="ARBA00004323"/>
    </source>
</evidence>
<comment type="caution">
    <text evidence="8">The sequence shown here is derived from an EMBL/GenBank/DDBJ whole genome shotgun (WGS) entry which is preliminary data.</text>
</comment>
<dbReference type="GO" id="GO:0006688">
    <property type="term" value="P:glycosphingolipid biosynthetic process"/>
    <property type="evidence" value="ECO:0007669"/>
    <property type="project" value="TreeGrafter"/>
</dbReference>
<protein>
    <recommendedName>
        <fullName evidence="7">Alpha 1,4-glycosyltransferase domain-containing protein</fullName>
    </recommendedName>
</protein>
<evidence type="ECO:0000256" key="2">
    <source>
        <dbReference type="ARBA" id="ARBA00009003"/>
    </source>
</evidence>
<comment type="similarity">
    <text evidence="2">Belongs to the glycosyltransferase 32 family.</text>
</comment>
<keyword evidence="6" id="KW-0472">Membrane</keyword>
<keyword evidence="9" id="KW-1185">Reference proteome</keyword>
<keyword evidence="5" id="KW-0333">Golgi apparatus</keyword>
<dbReference type="InterPro" id="IPR029044">
    <property type="entry name" value="Nucleotide-diphossugar_trans"/>
</dbReference>
<sequence length="266" mass="30582">MGCIESWSRTNPDLQVWFLVRCKRLMDEDGLLRKLLQHYPNLRLALLQPEAVLKNTPILGVFNRRFKDCKWQAAHLSDFLRMALLWKFGGFYSDTDTVCIKSVSHLHNVVGLTNDRSLNSAVCHFDKGHELPRDIMKRIRKTYDAGNYFSNILAVGKKIKEACGITHNKELITLPGNDTCQGVTVMPSEAFFPLNGRGNSKLYFQPKKAHDFKQTFNSSYTLHLAYTWSTREEIVPVGNGTLYEKAIQLYSPITYKAIMEKHIDFF</sequence>
<dbReference type="InterPro" id="IPR007577">
    <property type="entry name" value="GlycoTrfase_DXD_sugar-bd_CS"/>
</dbReference>
<gene>
    <name evidence="8" type="ORF">MNOR_LOCUS12147</name>
</gene>
<organism evidence="8 9">
    <name type="scientific">Meganyctiphanes norvegica</name>
    <name type="common">Northern krill</name>
    <name type="synonym">Thysanopoda norvegica</name>
    <dbReference type="NCBI Taxonomy" id="48144"/>
    <lineage>
        <taxon>Eukaryota</taxon>
        <taxon>Metazoa</taxon>
        <taxon>Ecdysozoa</taxon>
        <taxon>Arthropoda</taxon>
        <taxon>Crustacea</taxon>
        <taxon>Multicrustacea</taxon>
        <taxon>Malacostraca</taxon>
        <taxon>Eumalacostraca</taxon>
        <taxon>Eucarida</taxon>
        <taxon>Euphausiacea</taxon>
        <taxon>Euphausiidae</taxon>
        <taxon>Meganyctiphanes</taxon>
    </lineage>
</organism>
<dbReference type="AlphaFoldDB" id="A0AAV2QFK0"/>
<keyword evidence="3" id="KW-0328">Glycosyltransferase</keyword>
<evidence type="ECO:0000256" key="4">
    <source>
        <dbReference type="ARBA" id="ARBA00022679"/>
    </source>
</evidence>
<dbReference type="GO" id="GO:0016758">
    <property type="term" value="F:hexosyltransferase activity"/>
    <property type="evidence" value="ECO:0007669"/>
    <property type="project" value="TreeGrafter"/>
</dbReference>
<evidence type="ECO:0000256" key="6">
    <source>
        <dbReference type="ARBA" id="ARBA00023136"/>
    </source>
</evidence>
<evidence type="ECO:0000313" key="9">
    <source>
        <dbReference type="Proteomes" id="UP001497623"/>
    </source>
</evidence>
<dbReference type="Pfam" id="PF04572">
    <property type="entry name" value="Gb3_synth"/>
    <property type="match status" value="1"/>
</dbReference>
<dbReference type="SUPFAM" id="SSF53448">
    <property type="entry name" value="Nucleotide-diphospho-sugar transferases"/>
    <property type="match status" value="1"/>
</dbReference>